<evidence type="ECO:0000313" key="3">
    <source>
        <dbReference type="Proteomes" id="UP000028761"/>
    </source>
</evidence>
<protein>
    <recommendedName>
        <fullName evidence="4">Transmembrane protein</fullName>
    </recommendedName>
</protein>
<keyword evidence="3" id="KW-1185">Reference proteome</keyword>
<dbReference type="Ensembl" id="ENSPANT00000071417.1">
    <property type="protein sequence ID" value="ENSPANP00000055563.1"/>
    <property type="gene ID" value="ENSPANG00000045591.1"/>
</dbReference>
<evidence type="ECO:0000313" key="2">
    <source>
        <dbReference type="Ensembl" id="ENSPANP00000055563.1"/>
    </source>
</evidence>
<keyword evidence="1" id="KW-0472">Membrane</keyword>
<dbReference type="PANTHER" id="PTHR12138">
    <property type="entry name" value="PRIMATE-EXPANDED PROTEIN FAMILY"/>
    <property type="match status" value="1"/>
</dbReference>
<name>A0A8I5NP30_PAPAN</name>
<evidence type="ECO:0008006" key="4">
    <source>
        <dbReference type="Google" id="ProtNLM"/>
    </source>
</evidence>
<keyword evidence="1" id="KW-1133">Transmembrane helix</keyword>
<reference evidence="2" key="3">
    <citation type="submission" date="2025-09" db="UniProtKB">
        <authorList>
            <consortium name="Ensembl"/>
        </authorList>
    </citation>
    <scope>IDENTIFICATION</scope>
</reference>
<keyword evidence="1" id="KW-0812">Transmembrane</keyword>
<evidence type="ECO:0000256" key="1">
    <source>
        <dbReference type="SAM" id="Phobius"/>
    </source>
</evidence>
<accession>A0A8I5NP30</accession>
<dbReference type="GeneTree" id="ENSGT00940000163505"/>
<reference evidence="2 3" key="1">
    <citation type="submission" date="2012-03" db="EMBL/GenBank/DDBJ databases">
        <title>Whole Genome Assembly of Papio anubis.</title>
        <authorList>
            <person name="Liu Y.L."/>
            <person name="Abraham K.A."/>
            <person name="Akbar H.A."/>
            <person name="Ali S.A."/>
            <person name="Anosike U.A."/>
            <person name="Aqrawi P.A."/>
            <person name="Arias F.A."/>
            <person name="Attaway T.A."/>
            <person name="Awwad R.A."/>
            <person name="Babu C.B."/>
            <person name="Bandaranaike D.B."/>
            <person name="Battles P.B."/>
            <person name="Bell A.B."/>
            <person name="Beltran B.B."/>
            <person name="Berhane-Mersha D.B."/>
            <person name="Bess C.B."/>
            <person name="Bickham C.B."/>
            <person name="Bolden T.B."/>
            <person name="Carter K.C."/>
            <person name="Chau D.C."/>
            <person name="Chavez A.C."/>
            <person name="Clerc-Blankenburg K.C."/>
            <person name="Coyle M.C."/>
            <person name="Dao M.D."/>
            <person name="Davila M.L.D."/>
            <person name="Davy-Carroll L.D."/>
            <person name="Denson S.D."/>
            <person name="Dinh H.D."/>
            <person name="Fernandez S.F."/>
            <person name="Fernando P.F."/>
            <person name="Forbes L.F."/>
            <person name="Francis C.F."/>
            <person name="Francisco L.F."/>
            <person name="Fu Q.F."/>
            <person name="Garcia-Iii R.G."/>
            <person name="Garrett T.G."/>
            <person name="Gross S.G."/>
            <person name="Gubbala S.G."/>
            <person name="Hirani K.H."/>
            <person name="Hogues M.H."/>
            <person name="Hollins B.H."/>
            <person name="Jackson L.J."/>
            <person name="Javaid M.J."/>
            <person name="Jhangiani S.J."/>
            <person name="Johnson A.J."/>
            <person name="Johnson B.J."/>
            <person name="Jones J.J."/>
            <person name="Joshi V.J."/>
            <person name="Kalu J.K."/>
            <person name="Khan N.K."/>
            <person name="Korchina V.K."/>
            <person name="Kovar C.K."/>
            <person name="Lago L.L."/>
            <person name="Lara F.L."/>
            <person name="Le T.-K.L."/>
            <person name="Lee S.L."/>
            <person name="Legall-Iii F.L."/>
            <person name="Lemon S.L."/>
            <person name="Liu J.L."/>
            <person name="Liu Y.-S.L."/>
            <person name="Liyanage D.L."/>
            <person name="Lopez J.L."/>
            <person name="Lorensuhewa L.L."/>
            <person name="Mata R.M."/>
            <person name="Mathew T.M."/>
            <person name="Mercado C.M."/>
            <person name="Mercado I.M."/>
            <person name="Morales K.M."/>
            <person name="Morgan M.M."/>
            <person name="Munidasa M.M."/>
            <person name="Ngo D.N."/>
            <person name="Nguyen L.N."/>
            <person name="Nguyen T.N."/>
            <person name="Nguyen N.N."/>
            <person name="Obregon M.O."/>
            <person name="Okwuonu G.O."/>
            <person name="Ongeri F.O."/>
            <person name="Onwere C.O."/>
            <person name="Osifeso I.O."/>
            <person name="Parra A.P."/>
            <person name="Patil S.P."/>
            <person name="Perez A.P."/>
            <person name="Perez Y.P."/>
            <person name="Pham C.P."/>
            <person name="Pu L.-L.P."/>
            <person name="Puazo M.P."/>
            <person name="Quiroz J.Q."/>
            <person name="Rouhana J.R."/>
            <person name="Ruiz M.R."/>
            <person name="Ruiz S.-J.R."/>
            <person name="Saada N.S."/>
            <person name="Santibanez J.S."/>
            <person name="Scheel M.S."/>
            <person name="Schneider B.S."/>
            <person name="Simmons D.S."/>
            <person name="Sisson I.S."/>
            <person name="Tang L.-Y.T."/>
            <person name="Thornton R.T."/>
            <person name="Tisius J.T."/>
            <person name="Toledanes G.T."/>
            <person name="Trejos Z.T."/>
            <person name="Usmani K.U."/>
            <person name="Varghese R.V."/>
            <person name="Vattathil S.V."/>
            <person name="Vee V.V."/>
            <person name="Walker D.W."/>
            <person name="Weissenberger G.W."/>
            <person name="White C.W."/>
            <person name="Williams A.W."/>
            <person name="Woodworth J.W."/>
            <person name="Wright R.W."/>
            <person name="Zhu Y.Z."/>
            <person name="Han Y.H."/>
            <person name="Newsham I.N."/>
            <person name="Nazareth L.N."/>
            <person name="Worley K.W."/>
            <person name="Muzny D.M."/>
            <person name="Rogers J.R."/>
            <person name="Gibbs R.G."/>
        </authorList>
    </citation>
    <scope>NUCLEOTIDE SEQUENCE [LARGE SCALE GENOMIC DNA]</scope>
</reference>
<dbReference type="AlphaFoldDB" id="A0A8I5NP30"/>
<dbReference type="PANTHER" id="PTHR12138:SF75">
    <property type="entry name" value="SECRETED PROTEIN"/>
    <property type="match status" value="1"/>
</dbReference>
<sequence length="107" mass="12091">MGHQILVRDRTVFHCIEVKVVSKLILPSFLPFFFLFLFFVCFCFLRRSLTLSPRLECSGRISAHCKLRLPGLRHSPASASRVAGTTGARHHARLVFCIFSRDGVSPC</sequence>
<feature type="transmembrane region" description="Helical" evidence="1">
    <location>
        <begin position="24"/>
        <end position="45"/>
    </location>
</feature>
<dbReference type="Proteomes" id="UP000028761">
    <property type="component" value="Chromosome 13"/>
</dbReference>
<reference evidence="2" key="2">
    <citation type="submission" date="2025-08" db="UniProtKB">
        <authorList>
            <consortium name="Ensembl"/>
        </authorList>
    </citation>
    <scope>IDENTIFICATION</scope>
</reference>
<proteinExistence type="predicted"/>
<organism evidence="2 3">
    <name type="scientific">Papio anubis</name>
    <name type="common">Olive baboon</name>
    <dbReference type="NCBI Taxonomy" id="9555"/>
    <lineage>
        <taxon>Eukaryota</taxon>
        <taxon>Metazoa</taxon>
        <taxon>Chordata</taxon>
        <taxon>Craniata</taxon>
        <taxon>Vertebrata</taxon>
        <taxon>Euteleostomi</taxon>
        <taxon>Mammalia</taxon>
        <taxon>Eutheria</taxon>
        <taxon>Euarchontoglires</taxon>
        <taxon>Primates</taxon>
        <taxon>Haplorrhini</taxon>
        <taxon>Catarrhini</taxon>
        <taxon>Cercopithecidae</taxon>
        <taxon>Cercopithecinae</taxon>
        <taxon>Papio</taxon>
    </lineage>
</organism>